<protein>
    <submittedName>
        <fullName evidence="1">Uncharacterized protein</fullName>
    </submittedName>
</protein>
<comment type="caution">
    <text evidence="1">The sequence shown here is derived from an EMBL/GenBank/DDBJ whole genome shotgun (WGS) entry which is preliminary data.</text>
</comment>
<name>A0ABR2IMU8_9EUKA</name>
<dbReference type="EMBL" id="JAPFFF010000016">
    <property type="protein sequence ID" value="KAK8865346.1"/>
    <property type="molecule type" value="Genomic_DNA"/>
</dbReference>
<accession>A0ABR2IMU8</accession>
<dbReference type="Proteomes" id="UP001470230">
    <property type="component" value="Unassembled WGS sequence"/>
</dbReference>
<reference evidence="1 2" key="1">
    <citation type="submission" date="2024-04" db="EMBL/GenBank/DDBJ databases">
        <title>Tritrichomonas musculus Genome.</title>
        <authorList>
            <person name="Alves-Ferreira E."/>
            <person name="Grigg M."/>
            <person name="Lorenzi H."/>
            <person name="Galac M."/>
        </authorList>
    </citation>
    <scope>NUCLEOTIDE SEQUENCE [LARGE SCALE GENOMIC DNA]</scope>
    <source>
        <strain evidence="1 2">EAF2021</strain>
    </source>
</reference>
<keyword evidence="2" id="KW-1185">Reference proteome</keyword>
<proteinExistence type="predicted"/>
<evidence type="ECO:0000313" key="2">
    <source>
        <dbReference type="Proteomes" id="UP001470230"/>
    </source>
</evidence>
<sequence>MKKLMPTNSSPKKRSLEYRLSESEYQEIQTLPYENIVIKPIEKYRIVYSSRSKLILFVDEEENIEIQVLVEKKFFIKRLYGNDTILSKPVPINLKNANEKALYKEACAIQYNYNHSLSCLIL</sequence>
<organism evidence="1 2">
    <name type="scientific">Tritrichomonas musculus</name>
    <dbReference type="NCBI Taxonomy" id="1915356"/>
    <lineage>
        <taxon>Eukaryota</taxon>
        <taxon>Metamonada</taxon>
        <taxon>Parabasalia</taxon>
        <taxon>Tritrichomonadida</taxon>
        <taxon>Tritrichomonadidae</taxon>
        <taxon>Tritrichomonas</taxon>
    </lineage>
</organism>
<gene>
    <name evidence="1" type="ORF">M9Y10_010887</name>
</gene>
<evidence type="ECO:0000313" key="1">
    <source>
        <dbReference type="EMBL" id="KAK8865346.1"/>
    </source>
</evidence>